<sequence length="129" mass="14312">MRARPAPLLAGLALVLGGLGPPAADAQHIRVLVQRSPLAGFQYHGAAIHWEALREGDPLQLVREPDNPHDPRAVRVEWRGIMLGYLPRAENREVAREMDQGTPLSARIGRLSDDPNPWKRLRIDVLLGL</sequence>
<dbReference type="GO" id="GO:0003676">
    <property type="term" value="F:nucleic acid binding"/>
    <property type="evidence" value="ECO:0007669"/>
    <property type="project" value="InterPro"/>
</dbReference>
<dbReference type="Proteomes" id="UP000580043">
    <property type="component" value="Unassembled WGS sequence"/>
</dbReference>
<feature type="chain" id="PRO_5032428477" evidence="3">
    <location>
        <begin position="27"/>
        <end position="129"/>
    </location>
</feature>
<evidence type="ECO:0000313" key="6">
    <source>
        <dbReference type="Proteomes" id="UP000580043"/>
    </source>
</evidence>
<keyword evidence="2" id="KW-0378">Hydrolase</keyword>
<dbReference type="Gene3D" id="3.30.70.2330">
    <property type="match status" value="1"/>
</dbReference>
<dbReference type="AlphaFoldDB" id="A0A848GDJ1"/>
<evidence type="ECO:0000256" key="3">
    <source>
        <dbReference type="SAM" id="SignalP"/>
    </source>
</evidence>
<reference evidence="5 6" key="1">
    <citation type="submission" date="2020-04" db="EMBL/GenBank/DDBJ databases">
        <title>Zoogloea sp. G-4-1-14 isolated from soil.</title>
        <authorList>
            <person name="Dahal R.H."/>
        </authorList>
    </citation>
    <scope>NUCLEOTIDE SEQUENCE [LARGE SCALE GENOMIC DNA]</scope>
    <source>
        <strain evidence="5 6">G-4-1-14</strain>
    </source>
</reference>
<evidence type="ECO:0000256" key="2">
    <source>
        <dbReference type="ARBA" id="ARBA00022801"/>
    </source>
</evidence>
<accession>A0A848GDJ1</accession>
<dbReference type="SMART" id="SM00910">
    <property type="entry name" value="HIRAN"/>
    <property type="match status" value="1"/>
</dbReference>
<organism evidence="5 6">
    <name type="scientific">Zoogloea dura</name>
    <dbReference type="NCBI Taxonomy" id="2728840"/>
    <lineage>
        <taxon>Bacteria</taxon>
        <taxon>Pseudomonadati</taxon>
        <taxon>Pseudomonadota</taxon>
        <taxon>Betaproteobacteria</taxon>
        <taxon>Rhodocyclales</taxon>
        <taxon>Zoogloeaceae</taxon>
        <taxon>Zoogloea</taxon>
    </lineage>
</organism>
<gene>
    <name evidence="5" type="ORF">HHL15_22165</name>
</gene>
<dbReference type="GO" id="GO:0008270">
    <property type="term" value="F:zinc ion binding"/>
    <property type="evidence" value="ECO:0007669"/>
    <property type="project" value="InterPro"/>
</dbReference>
<feature type="domain" description="HIRAN" evidence="4">
    <location>
        <begin position="31"/>
        <end position="129"/>
    </location>
</feature>
<feature type="signal peptide" evidence="3">
    <location>
        <begin position="1"/>
        <end position="26"/>
    </location>
</feature>
<keyword evidence="1" id="KW-0479">Metal-binding</keyword>
<evidence type="ECO:0000259" key="4">
    <source>
        <dbReference type="SMART" id="SM00910"/>
    </source>
</evidence>
<name>A0A848GDJ1_9RHOO</name>
<evidence type="ECO:0000313" key="5">
    <source>
        <dbReference type="EMBL" id="NML28473.1"/>
    </source>
</evidence>
<keyword evidence="6" id="KW-1185">Reference proteome</keyword>
<dbReference type="Pfam" id="PF08797">
    <property type="entry name" value="HIRAN"/>
    <property type="match status" value="1"/>
</dbReference>
<protein>
    <submittedName>
        <fullName evidence="5">HIRAN protein</fullName>
    </submittedName>
</protein>
<proteinExistence type="predicted"/>
<comment type="caution">
    <text evidence="5">The sequence shown here is derived from an EMBL/GenBank/DDBJ whole genome shotgun (WGS) entry which is preliminary data.</text>
</comment>
<dbReference type="EMBL" id="JABBGA010000027">
    <property type="protein sequence ID" value="NML28473.1"/>
    <property type="molecule type" value="Genomic_DNA"/>
</dbReference>
<evidence type="ECO:0000256" key="1">
    <source>
        <dbReference type="ARBA" id="ARBA00022723"/>
    </source>
</evidence>
<dbReference type="GO" id="GO:0016818">
    <property type="term" value="F:hydrolase activity, acting on acid anhydrides, in phosphorus-containing anhydrides"/>
    <property type="evidence" value="ECO:0007669"/>
    <property type="project" value="InterPro"/>
</dbReference>
<dbReference type="InterPro" id="IPR014905">
    <property type="entry name" value="HIRAN"/>
</dbReference>
<dbReference type="RefSeq" id="WP_169147996.1">
    <property type="nucleotide sequence ID" value="NZ_JABBGA010000027.1"/>
</dbReference>
<keyword evidence="3" id="KW-0732">Signal</keyword>